<dbReference type="AlphaFoldDB" id="A0A1I2I118"/>
<dbReference type="STRING" id="1177982.SAMN04489711_1422"/>
<dbReference type="Proteomes" id="UP000199119">
    <property type="component" value="Unassembled WGS sequence"/>
</dbReference>
<organism evidence="1 2">
    <name type="scientific">Paracidovorax wautersii</name>
    <dbReference type="NCBI Taxonomy" id="1177982"/>
    <lineage>
        <taxon>Bacteria</taxon>
        <taxon>Pseudomonadati</taxon>
        <taxon>Pseudomonadota</taxon>
        <taxon>Betaproteobacteria</taxon>
        <taxon>Burkholderiales</taxon>
        <taxon>Comamonadaceae</taxon>
        <taxon>Paracidovorax</taxon>
    </lineage>
</organism>
<accession>A0A1I2I118</accession>
<evidence type="ECO:0000313" key="2">
    <source>
        <dbReference type="Proteomes" id="UP000199119"/>
    </source>
</evidence>
<dbReference type="InterPro" id="IPR014729">
    <property type="entry name" value="Rossmann-like_a/b/a_fold"/>
</dbReference>
<dbReference type="EMBL" id="FONX01000042">
    <property type="protein sequence ID" value="SFF34241.1"/>
    <property type="molecule type" value="Genomic_DNA"/>
</dbReference>
<protein>
    <submittedName>
        <fullName evidence="1">Uncharacterized protein</fullName>
    </submittedName>
</protein>
<name>A0A1I2I118_9BURK</name>
<sequence>MGVTWNAIIEWPVEDVLATIKHAGLKLHEAYVRYFTSRVSCVFCIMSSLEDMIASAHCEANQDVYRVMVELEADSTFGFQGNRWLADVAPHLLSPELLERVAEAKRSAQFRMEAEAQLIASVRQRVSWHLGLNAKYLTADAVIARYAELLAMKALKEAKTKAKATKAKRTKGLSKSTESVA</sequence>
<reference evidence="2" key="1">
    <citation type="submission" date="2016-10" db="EMBL/GenBank/DDBJ databases">
        <authorList>
            <person name="Varghese N."/>
            <person name="Submissions S."/>
        </authorList>
    </citation>
    <scope>NUCLEOTIDE SEQUENCE [LARGE SCALE GENOMIC DNA]</scope>
    <source>
        <strain evidence="2">DSM 27981</strain>
    </source>
</reference>
<gene>
    <name evidence="1" type="ORF">SAMN04489711_1422</name>
</gene>
<proteinExistence type="predicted"/>
<dbReference type="Gene3D" id="3.40.50.620">
    <property type="entry name" value="HUPs"/>
    <property type="match status" value="1"/>
</dbReference>
<evidence type="ECO:0000313" key="1">
    <source>
        <dbReference type="EMBL" id="SFF34241.1"/>
    </source>
</evidence>
<keyword evidence="2" id="KW-1185">Reference proteome</keyword>